<feature type="compositionally biased region" description="Basic and acidic residues" evidence="2">
    <location>
        <begin position="214"/>
        <end position="229"/>
    </location>
</feature>
<accession>A0A5C3E5V7</accession>
<feature type="compositionally biased region" description="Low complexity" evidence="2">
    <location>
        <begin position="1071"/>
        <end position="1100"/>
    </location>
</feature>
<name>A0A5C3E5V7_9BASI</name>
<evidence type="ECO:0000259" key="3">
    <source>
        <dbReference type="Pfam" id="PF07859"/>
    </source>
</evidence>
<feature type="domain" description="Alpha/beta hydrolase fold-3" evidence="3">
    <location>
        <begin position="819"/>
        <end position="992"/>
    </location>
</feature>
<feature type="compositionally biased region" description="Low complexity" evidence="2">
    <location>
        <begin position="766"/>
        <end position="793"/>
    </location>
</feature>
<feature type="compositionally biased region" description="Acidic residues" evidence="2">
    <location>
        <begin position="289"/>
        <end position="311"/>
    </location>
</feature>
<dbReference type="EMBL" id="OOIN01000008">
    <property type="protein sequence ID" value="SPO24956.1"/>
    <property type="molecule type" value="Genomic_DNA"/>
</dbReference>
<evidence type="ECO:0000313" key="5">
    <source>
        <dbReference type="Proteomes" id="UP000324022"/>
    </source>
</evidence>
<feature type="compositionally biased region" description="Polar residues" evidence="2">
    <location>
        <begin position="174"/>
        <end position="191"/>
    </location>
</feature>
<proteinExistence type="predicted"/>
<feature type="compositionally biased region" description="Low complexity" evidence="2">
    <location>
        <begin position="131"/>
        <end position="142"/>
    </location>
</feature>
<feature type="compositionally biased region" description="Basic and acidic residues" evidence="2">
    <location>
        <begin position="312"/>
        <end position="325"/>
    </location>
</feature>
<evidence type="ECO:0000256" key="1">
    <source>
        <dbReference type="ARBA" id="ARBA00022801"/>
    </source>
</evidence>
<feature type="compositionally biased region" description="Polar residues" evidence="2">
    <location>
        <begin position="475"/>
        <end position="484"/>
    </location>
</feature>
<dbReference type="PANTHER" id="PTHR48081">
    <property type="entry name" value="AB HYDROLASE SUPERFAMILY PROTEIN C4A8.06C"/>
    <property type="match status" value="1"/>
</dbReference>
<evidence type="ECO:0000313" key="4">
    <source>
        <dbReference type="EMBL" id="SPO24956.1"/>
    </source>
</evidence>
<dbReference type="AlphaFoldDB" id="A0A5C3E5V7"/>
<feature type="region of interest" description="Disordered" evidence="2">
    <location>
        <begin position="1"/>
        <end position="100"/>
    </location>
</feature>
<dbReference type="InterPro" id="IPR013094">
    <property type="entry name" value="AB_hydrolase_3"/>
</dbReference>
<feature type="compositionally biased region" description="Basic and acidic residues" evidence="2">
    <location>
        <begin position="1014"/>
        <end position="1028"/>
    </location>
</feature>
<feature type="compositionally biased region" description="Polar residues" evidence="2">
    <location>
        <begin position="1101"/>
        <end position="1115"/>
    </location>
</feature>
<dbReference type="PANTHER" id="PTHR48081:SF26">
    <property type="entry name" value="ALPHA_BETA HYDROLASE FOLD-3 DOMAIN-CONTAINING PROTEIN"/>
    <property type="match status" value="1"/>
</dbReference>
<dbReference type="OrthoDB" id="2152029at2759"/>
<organism evidence="4 5">
    <name type="scientific">Ustilago trichophora</name>
    <dbReference type="NCBI Taxonomy" id="86804"/>
    <lineage>
        <taxon>Eukaryota</taxon>
        <taxon>Fungi</taxon>
        <taxon>Dikarya</taxon>
        <taxon>Basidiomycota</taxon>
        <taxon>Ustilaginomycotina</taxon>
        <taxon>Ustilaginomycetes</taxon>
        <taxon>Ustilaginales</taxon>
        <taxon>Ustilaginaceae</taxon>
        <taxon>Ustilago</taxon>
    </lineage>
</organism>
<dbReference type="InterPro" id="IPR029058">
    <property type="entry name" value="AB_hydrolase_fold"/>
</dbReference>
<feature type="compositionally biased region" description="Basic and acidic residues" evidence="2">
    <location>
        <begin position="422"/>
        <end position="432"/>
    </location>
</feature>
<feature type="compositionally biased region" description="Basic residues" evidence="2">
    <location>
        <begin position="638"/>
        <end position="650"/>
    </location>
</feature>
<feature type="region of interest" description="Disordered" evidence="2">
    <location>
        <begin position="757"/>
        <end position="794"/>
    </location>
</feature>
<feature type="compositionally biased region" description="Polar residues" evidence="2">
    <location>
        <begin position="261"/>
        <end position="272"/>
    </location>
</feature>
<keyword evidence="5" id="KW-1185">Reference proteome</keyword>
<keyword evidence="1" id="KW-0378">Hydrolase</keyword>
<dbReference type="GO" id="GO:0016787">
    <property type="term" value="F:hydrolase activity"/>
    <property type="evidence" value="ECO:0007669"/>
    <property type="project" value="UniProtKB-KW"/>
</dbReference>
<feature type="compositionally biased region" description="Polar residues" evidence="2">
    <location>
        <begin position="377"/>
        <end position="392"/>
    </location>
</feature>
<dbReference type="SUPFAM" id="SSF53474">
    <property type="entry name" value="alpha/beta-Hydrolases"/>
    <property type="match status" value="1"/>
</dbReference>
<feature type="region of interest" description="Disordered" evidence="2">
    <location>
        <begin position="1011"/>
        <end position="1131"/>
    </location>
</feature>
<feature type="region of interest" description="Disordered" evidence="2">
    <location>
        <begin position="638"/>
        <end position="710"/>
    </location>
</feature>
<dbReference type="InterPro" id="IPR050300">
    <property type="entry name" value="GDXG_lipolytic_enzyme"/>
</dbReference>
<feature type="compositionally biased region" description="Basic and acidic residues" evidence="2">
    <location>
        <begin position="115"/>
        <end position="129"/>
    </location>
</feature>
<protein>
    <recommendedName>
        <fullName evidence="3">Alpha/beta hydrolase fold-3 domain-containing protein</fullName>
    </recommendedName>
</protein>
<reference evidence="4 5" key="1">
    <citation type="submission" date="2018-03" db="EMBL/GenBank/DDBJ databases">
        <authorList>
            <person name="Guldener U."/>
        </authorList>
    </citation>
    <scope>NUCLEOTIDE SEQUENCE [LARGE SCALE GENOMIC DNA]</scope>
    <source>
        <strain evidence="4 5">NBRC100155</strain>
    </source>
</reference>
<dbReference type="Gene3D" id="3.40.50.1820">
    <property type="entry name" value="alpha/beta hydrolase"/>
    <property type="match status" value="1"/>
</dbReference>
<sequence length="1170" mass="127987">MDAQRPNSPAAAESIDDSALLSTHVIPHSASEPPKMASDSDALQASTAANGRIQGEEERSDTPLKQTQSPASHPSPPAVSNTDHEAFSALRPTPSNQHREVVAYTAAAAARVRSLDQHGNFEKEHDPNRRSSIASSATSPATLIKNLPDAASKTLNTTIAAPARTLDSIKAKLQSPSTGQKSKSDIPNSLGQVEHDMRHNQDAPGNLSPGPTSPDKRLNKSKSDARPAKSDSFNSFLGGKSKHPNSISALMQRGPRKSDSSTRSGSALSPRNSAIRARAPRRKGSAIQEDTDGEYESDNGPREEEEEEDEEVVRQRIKDQQKRLEELDEAQTVGLLRTQQEAGIEPPQSPESPTKPSWLVGLPLFGNGSGSGKAKQDGSQGAENVSRSSSFHLSRGNRRQQTQEFEAEAADSSGRSAGLTDGPRRTNSEKLKGASRGRQGHARSASASRAARSKSRPRDDGAPSRRGSGVMSPARRQSTTWTSKLRTKIPIKEFPLQGSGRESEFNQECPLWARQPWKYMYFSYFGLSVGLYHLPRWAVSSILPSHRGRPDWSWKKATMVKLFRHGTQLTFRTRTSLGRDLQKEVPHSKTVRCKFTWVDPVADEDVRGELRRAMLMQKVHPQRTCGFWYGDVAEQAKASKHRHRHRRHSHRNNDGQPEDAQPSANGADVNTPMQEEAEPLGESTASLGAASRNTEQGSQKEAMGGVGRPAEPGEKVLYHLHGGAYWIGTAHEKDVTAAVNTESLRYMAEIYKQKEAEQKKASGNGSTASGLSQDASSSSSTSRSGASSTASSSPYKGKLLRSFSLDYRLCVPGRPRAGSYPAALLDALSGYLYLVRELGFKEENIIVAGDSAGGNLGLALCRYLRDEREEIAKQPGSLLLMSPWVDVSRSHSGPTGAPNMDSTVYLNQKSDIISSMLAFRNTAVSAFLGDLPARETYRNPYISPVSLQLPLERGGKAPHYGFHGFPKRIYITTGSAEISYDQHLTLAHRLAAGTNRGRPVYSGDRLSAGCNAREMAERRNRPRPKEMLDADQNSISVTPAGELDGMQFSSPEPSGRKEEGKFAMQVIDGEPTPSTQHQHSSSSSSNNNNNNYNPTSQDNSTNTLAESSTHSTSGKQRLYACPPEEPPTRENREVVLDEVKDAIHDYLLFKWFEPERSCTWRRIAEWIDES</sequence>
<feature type="region of interest" description="Disordered" evidence="2">
    <location>
        <begin position="115"/>
        <end position="484"/>
    </location>
</feature>
<feature type="compositionally biased region" description="Polar residues" evidence="2">
    <location>
        <begin position="683"/>
        <end position="699"/>
    </location>
</feature>
<gene>
    <name evidence="4" type="ORF">UTRI_01466_B</name>
</gene>
<dbReference type="Proteomes" id="UP000324022">
    <property type="component" value="Unassembled WGS sequence"/>
</dbReference>
<evidence type="ECO:0000256" key="2">
    <source>
        <dbReference type="SAM" id="MobiDB-lite"/>
    </source>
</evidence>
<dbReference type="Pfam" id="PF07859">
    <property type="entry name" value="Abhydrolase_3"/>
    <property type="match status" value="1"/>
</dbReference>